<evidence type="ECO:0000256" key="2">
    <source>
        <dbReference type="SAM" id="SignalP"/>
    </source>
</evidence>
<comment type="caution">
    <text evidence="3">The sequence shown here is derived from an EMBL/GenBank/DDBJ whole genome shotgun (WGS) entry which is preliminary data.</text>
</comment>
<keyword evidence="2" id="KW-0732">Signal</keyword>
<keyword evidence="4" id="KW-1185">Reference proteome</keyword>
<evidence type="ECO:0000313" key="4">
    <source>
        <dbReference type="Proteomes" id="UP000583127"/>
    </source>
</evidence>
<dbReference type="AlphaFoldDB" id="A0A7Y0FG59"/>
<evidence type="ECO:0000256" key="1">
    <source>
        <dbReference type="SAM" id="MobiDB-lite"/>
    </source>
</evidence>
<dbReference type="Proteomes" id="UP000583127">
    <property type="component" value="Unassembled WGS sequence"/>
</dbReference>
<sequence length="133" mass="14345">MKSKSIAQLLIVALLGTSITAFAQPHDDQHHNDRPSHGPQRPGPDGHPGPQGRGQGPHDADVRRPGGPMPHADWHKGDRLPAEYRDRSYVVDDWRGHGLEAPPRGYHWVGVNGDYVLAAVATGVIASVLLSGH</sequence>
<feature type="region of interest" description="Disordered" evidence="1">
    <location>
        <begin position="23"/>
        <end position="80"/>
    </location>
</feature>
<organism evidence="3 4">
    <name type="scientific">Paraburkholderia antibiotica</name>
    <dbReference type="NCBI Taxonomy" id="2728839"/>
    <lineage>
        <taxon>Bacteria</taxon>
        <taxon>Pseudomonadati</taxon>
        <taxon>Pseudomonadota</taxon>
        <taxon>Betaproteobacteria</taxon>
        <taxon>Burkholderiales</taxon>
        <taxon>Burkholderiaceae</taxon>
        <taxon>Paraburkholderia</taxon>
    </lineage>
</organism>
<reference evidence="3 4" key="1">
    <citation type="submission" date="2020-04" db="EMBL/GenBank/DDBJ databases">
        <title>Paraburkholderia sp. G-4-1-8 isolated from soil.</title>
        <authorList>
            <person name="Dahal R.H."/>
        </authorList>
    </citation>
    <scope>NUCLEOTIDE SEQUENCE [LARGE SCALE GENOMIC DNA]</scope>
    <source>
        <strain evidence="3 4">G-4-1-8</strain>
    </source>
</reference>
<feature type="signal peptide" evidence="2">
    <location>
        <begin position="1"/>
        <end position="23"/>
    </location>
</feature>
<gene>
    <name evidence="3" type="ORF">HHL14_28205</name>
</gene>
<evidence type="ECO:0000313" key="3">
    <source>
        <dbReference type="EMBL" id="NML34700.1"/>
    </source>
</evidence>
<dbReference type="Pfam" id="PF11776">
    <property type="entry name" value="RcnB"/>
    <property type="match status" value="1"/>
</dbReference>
<feature type="compositionally biased region" description="Basic and acidic residues" evidence="1">
    <location>
        <begin position="25"/>
        <end position="36"/>
    </location>
</feature>
<feature type="chain" id="PRO_5030703736" evidence="2">
    <location>
        <begin position="24"/>
        <end position="133"/>
    </location>
</feature>
<proteinExistence type="predicted"/>
<name>A0A7Y0FG59_9BURK</name>
<dbReference type="Gene3D" id="3.10.450.160">
    <property type="entry name" value="inner membrane protein cigr"/>
    <property type="match status" value="1"/>
</dbReference>
<accession>A0A7Y0FG59</accession>
<protein>
    <submittedName>
        <fullName evidence="3">RcnB family protein</fullName>
    </submittedName>
</protein>
<dbReference type="InterPro" id="IPR024572">
    <property type="entry name" value="RcnB"/>
</dbReference>
<dbReference type="EMBL" id="JABBFZ010000024">
    <property type="protein sequence ID" value="NML34700.1"/>
    <property type="molecule type" value="Genomic_DNA"/>
</dbReference>